<evidence type="ECO:0000256" key="1">
    <source>
        <dbReference type="ARBA" id="ARBA00022741"/>
    </source>
</evidence>
<dbReference type="PROSITE" id="PS51198">
    <property type="entry name" value="UVRD_HELICASE_ATP_BIND"/>
    <property type="match status" value="1"/>
</dbReference>
<dbReference type="Proteomes" id="UP001060012">
    <property type="component" value="Chromosome"/>
</dbReference>
<proteinExistence type="predicted"/>
<dbReference type="RefSeq" id="WP_254577768.1">
    <property type="nucleotide sequence ID" value="NZ_CP100595.1"/>
</dbReference>
<gene>
    <name evidence="7" type="ORF">NJU99_05730</name>
</gene>
<dbReference type="InterPro" id="IPR014016">
    <property type="entry name" value="UvrD-like_ATP-bd"/>
</dbReference>
<protein>
    <submittedName>
        <fullName evidence="7">AAA family ATPase</fullName>
    </submittedName>
</protein>
<dbReference type="PANTHER" id="PTHR11070:SF30">
    <property type="entry name" value="F-BOX DNA HELICASE 1"/>
    <property type="match status" value="1"/>
</dbReference>
<evidence type="ECO:0000256" key="5">
    <source>
        <dbReference type="PROSITE-ProRule" id="PRU00560"/>
    </source>
</evidence>
<evidence type="ECO:0000256" key="2">
    <source>
        <dbReference type="ARBA" id="ARBA00022801"/>
    </source>
</evidence>
<evidence type="ECO:0000256" key="3">
    <source>
        <dbReference type="ARBA" id="ARBA00022806"/>
    </source>
</evidence>
<evidence type="ECO:0000313" key="7">
    <source>
        <dbReference type="EMBL" id="UTJ07594.1"/>
    </source>
</evidence>
<dbReference type="PANTHER" id="PTHR11070">
    <property type="entry name" value="UVRD / RECB / PCRA DNA HELICASE FAMILY MEMBER"/>
    <property type="match status" value="1"/>
</dbReference>
<keyword evidence="8" id="KW-1185">Reference proteome</keyword>
<keyword evidence="1 5" id="KW-0547">Nucleotide-binding</keyword>
<feature type="domain" description="UvrD-like helicase ATP-binding" evidence="6">
    <location>
        <begin position="1"/>
        <end position="277"/>
    </location>
</feature>
<dbReference type="Gene3D" id="3.40.50.300">
    <property type="entry name" value="P-loop containing nucleotide triphosphate hydrolases"/>
    <property type="match status" value="2"/>
</dbReference>
<reference evidence="7" key="1">
    <citation type="submission" date="2022-07" db="EMBL/GenBank/DDBJ databases">
        <title>Arcobacter roscoffensis sp. nov., a marine bacterium isolated from coastal seawater collected from Roscoff, France.</title>
        <authorList>
            <person name="Pascual J."/>
            <person name="Lepeaux C."/>
            <person name="Methner A."/>
            <person name="Overmann J."/>
        </authorList>
    </citation>
    <scope>NUCLEOTIDE SEQUENCE</scope>
    <source>
        <strain evidence="7">ARW1-2F2</strain>
    </source>
</reference>
<dbReference type="Pfam" id="PF00580">
    <property type="entry name" value="UvrD-helicase"/>
    <property type="match status" value="1"/>
</dbReference>
<evidence type="ECO:0000313" key="8">
    <source>
        <dbReference type="Proteomes" id="UP001060012"/>
    </source>
</evidence>
<evidence type="ECO:0000256" key="4">
    <source>
        <dbReference type="ARBA" id="ARBA00022840"/>
    </source>
</evidence>
<keyword evidence="4 5" id="KW-0067">ATP-binding</keyword>
<accession>A0ABY5E616</accession>
<keyword evidence="3 5" id="KW-0347">Helicase</keyword>
<dbReference type="InterPro" id="IPR027417">
    <property type="entry name" value="P-loop_NTPase"/>
</dbReference>
<keyword evidence="2 5" id="KW-0378">Hydrolase</keyword>
<evidence type="ECO:0000259" key="6">
    <source>
        <dbReference type="PROSITE" id="PS51198"/>
    </source>
</evidence>
<sequence>MNYTKEQEEIINSKEPSFKINAVAGSGKTTTLLEYAKQNRHLKILYLAYNKSLQQTIQKKLSEYELSNMSISTIHSLAYNKIEAYRYTLAHDLKVQVIERVLCSFEQTVNQRNNYYPIPEYIALMKDLVNFYCNSSLIALDLKLIENYKKQSDLSAKILELINKDTSRVLAHLKHILSSMKNKQIDATHDFYLKMFYLNKKISSNLGYDLILVDEAQDISDVMIGIVESQNCRRVYVGDSFQQIYSFRYAINALNKIDLPSYNLTKSFRFSDEYAKDLQRRINSLYEKNSTKPLSISGIDSKTSFHRNCIDEDKQYTIIARSTFGLMQELVQHIHSDKKFYFEGGYNSYSFMNQTVYSIFYLKEKKNDKVTLDEIKDFESIYELEQFAKDTKNQDYLNIIKFINTYGDNIFDINKKIKDRLTTKKEEADIIFTTTHKSKGLEYEQVLMTNDFITKKEISNPKSKLSYLRINEELNIYYVAATRVKKAIDLASLNLDYTYKEGDAVSSIAKPRYAKKTSDKKMKNLQEEWLKKNRVKKVDAF</sequence>
<dbReference type="EMBL" id="CP100595">
    <property type="protein sequence ID" value="UTJ07594.1"/>
    <property type="molecule type" value="Genomic_DNA"/>
</dbReference>
<dbReference type="SUPFAM" id="SSF52540">
    <property type="entry name" value="P-loop containing nucleoside triphosphate hydrolases"/>
    <property type="match status" value="1"/>
</dbReference>
<feature type="binding site" evidence="5">
    <location>
        <begin position="22"/>
        <end position="29"/>
    </location>
    <ligand>
        <name>ATP</name>
        <dbReference type="ChEBI" id="CHEBI:30616"/>
    </ligand>
</feature>
<organism evidence="7 8">
    <name type="scientific">Arcobacter roscoffensis</name>
    <dbReference type="NCBI Taxonomy" id="2961520"/>
    <lineage>
        <taxon>Bacteria</taxon>
        <taxon>Pseudomonadati</taxon>
        <taxon>Campylobacterota</taxon>
        <taxon>Epsilonproteobacteria</taxon>
        <taxon>Campylobacterales</taxon>
        <taxon>Arcobacteraceae</taxon>
        <taxon>Arcobacter</taxon>
    </lineage>
</organism>
<name>A0ABY5E616_9BACT</name>
<dbReference type="InterPro" id="IPR000212">
    <property type="entry name" value="DNA_helicase_UvrD/REP"/>
</dbReference>